<proteinExistence type="predicted"/>
<name>A0A5C6PQH7_9TELE</name>
<gene>
    <name evidence="2" type="ORF">D4764_01G0009810</name>
</gene>
<dbReference type="AlphaFoldDB" id="A0A5C6PQH7"/>
<sequence>MMPKSRAEAHLLLSPQVHRGCGDVEGSRSCAKILLVKVYPAGEKEKAVKMDAVLDEQSNKPLAKSEFFHLFNIQTNSTPDTLRTRPGKIDTSGRRGPSFILSL</sequence>
<organism evidence="2 3">
    <name type="scientific">Takifugu flavidus</name>
    <name type="common">sansaifugu</name>
    <dbReference type="NCBI Taxonomy" id="433684"/>
    <lineage>
        <taxon>Eukaryota</taxon>
        <taxon>Metazoa</taxon>
        <taxon>Chordata</taxon>
        <taxon>Craniata</taxon>
        <taxon>Vertebrata</taxon>
        <taxon>Euteleostomi</taxon>
        <taxon>Actinopterygii</taxon>
        <taxon>Neopterygii</taxon>
        <taxon>Teleostei</taxon>
        <taxon>Neoteleostei</taxon>
        <taxon>Acanthomorphata</taxon>
        <taxon>Eupercaria</taxon>
        <taxon>Tetraodontiformes</taxon>
        <taxon>Tetradontoidea</taxon>
        <taxon>Tetraodontidae</taxon>
        <taxon>Takifugu</taxon>
    </lineage>
</organism>
<evidence type="ECO:0000313" key="3">
    <source>
        <dbReference type="Proteomes" id="UP000324091"/>
    </source>
</evidence>
<reference evidence="2 3" key="1">
    <citation type="submission" date="2019-04" db="EMBL/GenBank/DDBJ databases">
        <title>Chromosome genome assembly for Takifugu flavidus.</title>
        <authorList>
            <person name="Xiao S."/>
        </authorList>
    </citation>
    <scope>NUCLEOTIDE SEQUENCE [LARGE SCALE GENOMIC DNA]</scope>
    <source>
        <strain evidence="2">HTHZ2018</strain>
        <tissue evidence="2">Muscle</tissue>
    </source>
</reference>
<dbReference type="EMBL" id="RHFK02000001">
    <property type="protein sequence ID" value="TWW81166.1"/>
    <property type="molecule type" value="Genomic_DNA"/>
</dbReference>
<dbReference type="Proteomes" id="UP000324091">
    <property type="component" value="Chromosome 1"/>
</dbReference>
<comment type="caution">
    <text evidence="2">The sequence shown here is derived from an EMBL/GenBank/DDBJ whole genome shotgun (WGS) entry which is preliminary data.</text>
</comment>
<evidence type="ECO:0000313" key="2">
    <source>
        <dbReference type="EMBL" id="TWW81166.1"/>
    </source>
</evidence>
<protein>
    <submittedName>
        <fullName evidence="2">Uncharacterized protein</fullName>
    </submittedName>
</protein>
<keyword evidence="3" id="KW-1185">Reference proteome</keyword>
<accession>A0A5C6PQH7</accession>
<feature type="region of interest" description="Disordered" evidence="1">
    <location>
        <begin position="77"/>
        <end position="103"/>
    </location>
</feature>
<evidence type="ECO:0000256" key="1">
    <source>
        <dbReference type="SAM" id="MobiDB-lite"/>
    </source>
</evidence>